<dbReference type="GeneID" id="83055052"/>
<organism evidence="1 2">
    <name type="scientific">Veillonella seminalis</name>
    <dbReference type="NCBI Taxonomy" id="1502943"/>
    <lineage>
        <taxon>Bacteria</taxon>
        <taxon>Bacillati</taxon>
        <taxon>Bacillota</taxon>
        <taxon>Negativicutes</taxon>
        <taxon>Veillonellales</taxon>
        <taxon>Veillonellaceae</taxon>
        <taxon>Veillonella</taxon>
    </lineage>
</organism>
<protein>
    <recommendedName>
        <fullName evidence="3">KAP NTPase domain-containing protein</fullName>
    </recommendedName>
</protein>
<dbReference type="RefSeq" id="WP_127007794.1">
    <property type="nucleotide sequence ID" value="NZ_RQUZ01000006.1"/>
</dbReference>
<dbReference type="AlphaFoldDB" id="A0A833FIB4"/>
<evidence type="ECO:0000313" key="1">
    <source>
        <dbReference type="EMBL" id="KAB1477619.1"/>
    </source>
</evidence>
<comment type="caution">
    <text evidence="1">The sequence shown here is derived from an EMBL/GenBank/DDBJ whole genome shotgun (WGS) entry which is preliminary data.</text>
</comment>
<evidence type="ECO:0000313" key="2">
    <source>
        <dbReference type="Proteomes" id="UP000434554"/>
    </source>
</evidence>
<evidence type="ECO:0008006" key="3">
    <source>
        <dbReference type="Google" id="ProtNLM"/>
    </source>
</evidence>
<reference evidence="1 2" key="1">
    <citation type="submission" date="2019-09" db="EMBL/GenBank/DDBJ databases">
        <title>Draft genome sequence of 3 type strains from the CCUG.</title>
        <authorList>
            <person name="Pineiro-Iglesias B."/>
            <person name="Tunovic T."/>
            <person name="Unosson C."/>
            <person name="Inganas E."/>
            <person name="Ohlen M."/>
            <person name="Cardew S."/>
            <person name="Jensie-Markopoulos S."/>
            <person name="Salva-Serra F."/>
            <person name="Jaen-Luchoro D."/>
            <person name="Karlsson R."/>
            <person name="Svensson-Stadler L."/>
            <person name="Chun J."/>
            <person name="Moore E."/>
        </authorList>
    </citation>
    <scope>NUCLEOTIDE SEQUENCE [LARGE SCALE GENOMIC DNA]</scope>
    <source>
        <strain evidence="1 2">CCUG 65427</strain>
    </source>
</reference>
<dbReference type="EMBL" id="WBKH01000008">
    <property type="protein sequence ID" value="KAB1477619.1"/>
    <property type="molecule type" value="Genomic_DNA"/>
</dbReference>
<dbReference type="Proteomes" id="UP000434554">
    <property type="component" value="Unassembled WGS sequence"/>
</dbReference>
<gene>
    <name evidence="1" type="ORF">F8R14_08305</name>
</gene>
<sequence length="434" mass="51306">MFNFSLQLTILIPYLKSVQKKRILYYSLYGKKNCNQIKTELVYQKLLGEKDDDSKRSKILYKIKNLIPKGISFKSNIGIDMNIDVTSMIGNFIKLENSIIILDDFERCNSDTKDIMGLVDDLSKGDGNFLIVVGNKKELYYRENDIVRKIYIKNNNKNNKEDSECVLFRKKYLEDFEKVFKLEIHLDTDIETVYDEIFISSNNDLANFYKENKIKVIQECENLNFKNIRILISVKNSFDNIIMELQRLDNRFSIVRYSYKYADIFIYLLVRTIQFKLGIIDLNDCDSTVNNFQVVKNSAEKNYDIDNYMFSFGFIDYFIKTATFDRLSIERFIEEELSNNEKSRLSIYKYERWDILDTDRDILNFLEELLVEINNNMYSVDVFGRIINILVTIKYWAKIDFNIDEFINALKISAKKLNIMKMSLIDFLGHSGCL</sequence>
<proteinExistence type="predicted"/>
<accession>A0A833FIB4</accession>
<name>A0A833FIB4_9FIRM</name>